<sequence>MLVDAHVHRLCALALTLLLTLGLTSCGNTPELVVEDAESGAEFFHVDADEVDSISLAWIHSIEKTPWEEHYRVEDKHLVLTDVYLKSFGAGAPTDLEGLTRNEDGMVHTSSIDREIPRLQWVHSHETSHTLTITFLNGEPPLVLDDEIPHHTFATVYVR</sequence>
<dbReference type="Proteomes" id="UP000215374">
    <property type="component" value="Chromosome 1"/>
</dbReference>
<protein>
    <submittedName>
        <fullName evidence="1">Uncharacterized conserved protein</fullName>
    </submittedName>
</protein>
<dbReference type="InterPro" id="IPR015001">
    <property type="entry name" value="DUF1850"/>
</dbReference>
<dbReference type="RefSeq" id="WP_051904979.1">
    <property type="nucleotide sequence ID" value="NZ_CP009211.1"/>
</dbReference>
<evidence type="ECO:0000313" key="2">
    <source>
        <dbReference type="Proteomes" id="UP000215374"/>
    </source>
</evidence>
<proteinExistence type="predicted"/>
<accession>A0A240AV99</accession>
<evidence type="ECO:0000313" key="1">
    <source>
        <dbReference type="EMBL" id="SNV87315.1"/>
    </source>
</evidence>
<gene>
    <name evidence="1" type="ORF">SAMEA4535761_02387</name>
</gene>
<dbReference type="Pfam" id="PF08905">
    <property type="entry name" value="DUF1850"/>
    <property type="match status" value="1"/>
</dbReference>
<reference evidence="1 2" key="1">
    <citation type="submission" date="2017-06" db="EMBL/GenBank/DDBJ databases">
        <authorList>
            <consortium name="Pathogen Informatics"/>
        </authorList>
    </citation>
    <scope>NUCLEOTIDE SEQUENCE [LARGE SCALE GENOMIC DNA]</scope>
    <source>
        <strain evidence="1 2">NCTC13015</strain>
    </source>
</reference>
<dbReference type="EMBL" id="LT906467">
    <property type="protein sequence ID" value="SNV87315.1"/>
    <property type="molecule type" value="Genomic_DNA"/>
</dbReference>
<name>A0A240AV99_9CORY</name>
<organism evidence="1 2">
    <name type="scientific">Corynebacterium imitans</name>
    <dbReference type="NCBI Taxonomy" id="156978"/>
    <lineage>
        <taxon>Bacteria</taxon>
        <taxon>Bacillati</taxon>
        <taxon>Actinomycetota</taxon>
        <taxon>Actinomycetes</taxon>
        <taxon>Mycobacteriales</taxon>
        <taxon>Corynebacteriaceae</taxon>
        <taxon>Corynebacterium</taxon>
    </lineage>
</organism>
<dbReference type="OrthoDB" id="4411648at2"/>
<dbReference type="AlphaFoldDB" id="A0A240AV99"/>